<comment type="caution">
    <text evidence="11">The sequence shown here is derived from an EMBL/GenBank/DDBJ whole genome shotgun (WGS) entry which is preliminary data.</text>
</comment>
<organism evidence="11 12">
    <name type="scientific">Amphibalanus amphitrite</name>
    <name type="common">Striped barnacle</name>
    <name type="synonym">Balanus amphitrite</name>
    <dbReference type="NCBI Taxonomy" id="1232801"/>
    <lineage>
        <taxon>Eukaryota</taxon>
        <taxon>Metazoa</taxon>
        <taxon>Ecdysozoa</taxon>
        <taxon>Arthropoda</taxon>
        <taxon>Crustacea</taxon>
        <taxon>Multicrustacea</taxon>
        <taxon>Cirripedia</taxon>
        <taxon>Thoracica</taxon>
        <taxon>Thoracicalcarea</taxon>
        <taxon>Balanomorpha</taxon>
        <taxon>Balanoidea</taxon>
        <taxon>Balanidae</taxon>
        <taxon>Amphibalaninae</taxon>
        <taxon>Amphibalanus</taxon>
    </lineage>
</organism>
<evidence type="ECO:0000259" key="10">
    <source>
        <dbReference type="PROSITE" id="PS50114"/>
    </source>
</evidence>
<keyword evidence="3 8" id="KW-0863">Zinc-finger</keyword>
<evidence type="ECO:0000256" key="9">
    <source>
        <dbReference type="SAM" id="MobiDB-lite"/>
    </source>
</evidence>
<feature type="compositionally biased region" description="Basic and acidic residues" evidence="9">
    <location>
        <begin position="259"/>
        <end position="279"/>
    </location>
</feature>
<dbReference type="PROSITE" id="PS00344">
    <property type="entry name" value="GATA_ZN_FINGER_1"/>
    <property type="match status" value="2"/>
</dbReference>
<feature type="domain" description="GATA-type" evidence="10">
    <location>
        <begin position="64"/>
        <end position="106"/>
    </location>
</feature>
<protein>
    <submittedName>
        <fullName evidence="11">Transcription factor GATA-4</fullName>
    </submittedName>
</protein>
<keyword evidence="2" id="KW-0479">Metal-binding</keyword>
<dbReference type="SMART" id="SM00401">
    <property type="entry name" value="ZnF_GATA"/>
    <property type="match status" value="2"/>
</dbReference>
<feature type="region of interest" description="Disordered" evidence="9">
    <location>
        <begin position="326"/>
        <end position="351"/>
    </location>
</feature>
<evidence type="ECO:0000256" key="3">
    <source>
        <dbReference type="ARBA" id="ARBA00022771"/>
    </source>
</evidence>
<dbReference type="GO" id="GO:0000978">
    <property type="term" value="F:RNA polymerase II cis-regulatory region sequence-specific DNA binding"/>
    <property type="evidence" value="ECO:0007669"/>
    <property type="project" value="TreeGrafter"/>
</dbReference>
<feature type="region of interest" description="Disordered" evidence="9">
    <location>
        <begin position="28"/>
        <end position="47"/>
    </location>
</feature>
<dbReference type="Proteomes" id="UP000440578">
    <property type="component" value="Unassembled WGS sequence"/>
</dbReference>
<evidence type="ECO:0000256" key="2">
    <source>
        <dbReference type="ARBA" id="ARBA00022723"/>
    </source>
</evidence>
<evidence type="ECO:0000256" key="4">
    <source>
        <dbReference type="ARBA" id="ARBA00022833"/>
    </source>
</evidence>
<keyword evidence="7" id="KW-0539">Nucleus</keyword>
<name>A0A6A4VH12_AMPAM</name>
<gene>
    <name evidence="11" type="primary">GATA1</name>
    <name evidence="11" type="ORF">FJT64_010978</name>
</gene>
<dbReference type="Pfam" id="PF00320">
    <property type="entry name" value="GATA"/>
    <property type="match status" value="2"/>
</dbReference>
<dbReference type="GO" id="GO:0008270">
    <property type="term" value="F:zinc ion binding"/>
    <property type="evidence" value="ECO:0007669"/>
    <property type="project" value="UniProtKB-KW"/>
</dbReference>
<feature type="region of interest" description="Disordered" evidence="9">
    <location>
        <begin position="245"/>
        <end position="292"/>
    </location>
</feature>
<dbReference type="PROSITE" id="PS50114">
    <property type="entry name" value="GATA_ZN_FINGER_2"/>
    <property type="match status" value="2"/>
</dbReference>
<evidence type="ECO:0000256" key="7">
    <source>
        <dbReference type="ARBA" id="ARBA00023242"/>
    </source>
</evidence>
<dbReference type="CDD" id="cd00202">
    <property type="entry name" value="ZnF_GATA"/>
    <property type="match status" value="2"/>
</dbReference>
<accession>A0A6A4VH12</accession>
<dbReference type="InterPro" id="IPR013088">
    <property type="entry name" value="Znf_NHR/GATA"/>
</dbReference>
<evidence type="ECO:0000256" key="6">
    <source>
        <dbReference type="ARBA" id="ARBA00023163"/>
    </source>
</evidence>
<keyword evidence="6" id="KW-0804">Transcription</keyword>
<dbReference type="EMBL" id="VIIS01001927">
    <property type="protein sequence ID" value="KAF0290844.1"/>
    <property type="molecule type" value="Genomic_DNA"/>
</dbReference>
<keyword evidence="4" id="KW-0862">Zinc</keyword>
<dbReference type="PRINTS" id="PR00619">
    <property type="entry name" value="GATAZNFINGER"/>
</dbReference>
<dbReference type="PANTHER" id="PTHR10071">
    <property type="entry name" value="TRANSCRIPTION FACTOR GATA FAMILY MEMBER"/>
    <property type="match status" value="1"/>
</dbReference>
<dbReference type="OrthoDB" id="2162994at2759"/>
<evidence type="ECO:0000256" key="1">
    <source>
        <dbReference type="ARBA" id="ARBA00004123"/>
    </source>
</evidence>
<dbReference type="GO" id="GO:0045165">
    <property type="term" value="P:cell fate commitment"/>
    <property type="evidence" value="ECO:0007669"/>
    <property type="project" value="TreeGrafter"/>
</dbReference>
<feature type="domain" description="GATA-type" evidence="10">
    <location>
        <begin position="166"/>
        <end position="219"/>
    </location>
</feature>
<reference evidence="11 12" key="1">
    <citation type="submission" date="2019-07" db="EMBL/GenBank/DDBJ databases">
        <title>Draft genome assembly of a fouling barnacle, Amphibalanus amphitrite (Darwin, 1854): The first reference genome for Thecostraca.</title>
        <authorList>
            <person name="Kim W."/>
        </authorList>
    </citation>
    <scope>NUCLEOTIDE SEQUENCE [LARGE SCALE GENOMIC DNA]</scope>
    <source>
        <strain evidence="11">SNU_AA5</strain>
        <tissue evidence="11">Soma without cirri and trophi</tissue>
    </source>
</reference>
<evidence type="ECO:0000313" key="11">
    <source>
        <dbReference type="EMBL" id="KAF0290844.1"/>
    </source>
</evidence>
<evidence type="ECO:0000313" key="12">
    <source>
        <dbReference type="Proteomes" id="UP000440578"/>
    </source>
</evidence>
<dbReference type="InterPro" id="IPR000679">
    <property type="entry name" value="Znf_GATA"/>
</dbReference>
<evidence type="ECO:0000256" key="5">
    <source>
        <dbReference type="ARBA" id="ARBA00023015"/>
    </source>
</evidence>
<evidence type="ECO:0000256" key="8">
    <source>
        <dbReference type="PROSITE-ProRule" id="PRU00094"/>
    </source>
</evidence>
<keyword evidence="5" id="KW-0805">Transcription regulation</keyword>
<dbReference type="GO" id="GO:0045944">
    <property type="term" value="P:positive regulation of transcription by RNA polymerase II"/>
    <property type="evidence" value="ECO:0007669"/>
    <property type="project" value="TreeGrafter"/>
</dbReference>
<dbReference type="GO" id="GO:0000981">
    <property type="term" value="F:DNA-binding transcription factor activity, RNA polymerase II-specific"/>
    <property type="evidence" value="ECO:0007669"/>
    <property type="project" value="TreeGrafter"/>
</dbReference>
<dbReference type="GO" id="GO:0000122">
    <property type="term" value="P:negative regulation of transcription by RNA polymerase II"/>
    <property type="evidence" value="ECO:0007669"/>
    <property type="project" value="TreeGrafter"/>
</dbReference>
<dbReference type="PANTHER" id="PTHR10071:SF281">
    <property type="entry name" value="BOX A-BINDING FACTOR-RELATED"/>
    <property type="match status" value="1"/>
</dbReference>
<comment type="subcellular location">
    <subcellularLocation>
        <location evidence="1">Nucleus</location>
    </subcellularLocation>
</comment>
<dbReference type="AlphaFoldDB" id="A0A6A4VH12"/>
<dbReference type="Gene3D" id="3.30.50.10">
    <property type="entry name" value="Erythroid Transcription Factor GATA-1, subunit A"/>
    <property type="match status" value="2"/>
</dbReference>
<dbReference type="SUPFAM" id="SSF57716">
    <property type="entry name" value="Glucocorticoid receptor-like (DNA-binding domain)"/>
    <property type="match status" value="2"/>
</dbReference>
<proteinExistence type="predicted"/>
<sequence>MTSTAGETPKLLPFAALRNATSVIQSPISSTSRSLYRPSQPPPDVAPQHDGWPVMDAAHPAYCYPESRECVNCGTGNTPLWRRDMTGHYLCNACSLFSKSNGFHRPPLRQTVRRLVSTPPAMCLLTPMEPSPPPLLPLSTVLPPAASAGAVPCSLSEHQQKVSMSRRQDQSCHNCQTMNTSLWRRDANGNTVCNACGLFAKLHGHNRPLSMRKDEIQVSSTVHAKLHGRNRPLSMRKDEIQVSSTVHAKLHGHNRPLSMRKDEIQPRKRKPKSEADGSGRSRRRRNQASRATIGVDIVNRAMNVVGLTQNGLGMGSMAQLTQSSVINPPVYPRDDRSPPSMYHPAVPPPPPPPPAVASTHLMLPALYSSHSVTSPAPVTSYPSSAHQPLPSYSSVSRYLQPERGPSPTGAIYRPDSPATYMPGASVLPSSSLHMATTALDTLNDIQEMVACDLGLSERAPPVAAHCGAEQYYQHY</sequence>
<dbReference type="GO" id="GO:0005634">
    <property type="term" value="C:nucleus"/>
    <property type="evidence" value="ECO:0007669"/>
    <property type="project" value="UniProtKB-SubCell"/>
</dbReference>
<keyword evidence="12" id="KW-1185">Reference proteome</keyword>
<dbReference type="InterPro" id="IPR039355">
    <property type="entry name" value="Transcription_factor_GATA"/>
</dbReference>